<feature type="non-terminal residue" evidence="1">
    <location>
        <position position="117"/>
    </location>
</feature>
<protein>
    <submittedName>
        <fullName evidence="1">Uncharacterized protein</fullName>
    </submittedName>
</protein>
<organism evidence="1 2">
    <name type="scientific">Favolaschia claudopus</name>
    <dbReference type="NCBI Taxonomy" id="2862362"/>
    <lineage>
        <taxon>Eukaryota</taxon>
        <taxon>Fungi</taxon>
        <taxon>Dikarya</taxon>
        <taxon>Basidiomycota</taxon>
        <taxon>Agaricomycotina</taxon>
        <taxon>Agaricomycetes</taxon>
        <taxon>Agaricomycetidae</taxon>
        <taxon>Agaricales</taxon>
        <taxon>Marasmiineae</taxon>
        <taxon>Mycenaceae</taxon>
        <taxon>Favolaschia</taxon>
    </lineage>
</organism>
<proteinExistence type="predicted"/>
<feature type="non-terminal residue" evidence="1">
    <location>
        <position position="1"/>
    </location>
</feature>
<accession>A0AAW0AFT7</accession>
<evidence type="ECO:0000313" key="1">
    <source>
        <dbReference type="EMBL" id="KAK7007939.1"/>
    </source>
</evidence>
<dbReference type="Proteomes" id="UP001362999">
    <property type="component" value="Unassembled WGS sequence"/>
</dbReference>
<dbReference type="EMBL" id="JAWWNJ010000069">
    <property type="protein sequence ID" value="KAK7007939.1"/>
    <property type="molecule type" value="Genomic_DNA"/>
</dbReference>
<evidence type="ECO:0000313" key="2">
    <source>
        <dbReference type="Proteomes" id="UP001362999"/>
    </source>
</evidence>
<gene>
    <name evidence="1" type="ORF">R3P38DRAFT_2370624</name>
</gene>
<name>A0AAW0AFT7_9AGAR</name>
<sequence>SKLQIGSPMASLYLLGNPDHYTNMTFKVFWWKSYISLVKRDFISDEAINSEDYEDPADGTEPQAVDETDKVVLMKGQTGYVGTTPTDDYIMRPKVLEDVCLFDFIQMTQRKKRTPAQ</sequence>
<comment type="caution">
    <text evidence="1">The sequence shown here is derived from an EMBL/GenBank/DDBJ whole genome shotgun (WGS) entry which is preliminary data.</text>
</comment>
<dbReference type="AlphaFoldDB" id="A0AAW0AFT7"/>
<keyword evidence="2" id="KW-1185">Reference proteome</keyword>
<reference evidence="1 2" key="1">
    <citation type="journal article" date="2024" name="J Genomics">
        <title>Draft genome sequencing and assembly of Favolaschia claudopus CIRM-BRFM 2984 isolated from oak limbs.</title>
        <authorList>
            <person name="Navarro D."/>
            <person name="Drula E."/>
            <person name="Chaduli D."/>
            <person name="Cazenave R."/>
            <person name="Ahrendt S."/>
            <person name="Wang J."/>
            <person name="Lipzen A."/>
            <person name="Daum C."/>
            <person name="Barry K."/>
            <person name="Grigoriev I.V."/>
            <person name="Favel A."/>
            <person name="Rosso M.N."/>
            <person name="Martin F."/>
        </authorList>
    </citation>
    <scope>NUCLEOTIDE SEQUENCE [LARGE SCALE GENOMIC DNA]</scope>
    <source>
        <strain evidence="1 2">CIRM-BRFM 2984</strain>
    </source>
</reference>